<feature type="transmembrane region" description="Helical" evidence="1">
    <location>
        <begin position="103"/>
        <end position="123"/>
    </location>
</feature>
<accession>A0A7X2TFT8</accession>
<dbReference type="Proteomes" id="UP000461880">
    <property type="component" value="Unassembled WGS sequence"/>
</dbReference>
<protein>
    <submittedName>
        <fullName evidence="2">Uncharacterized protein</fullName>
    </submittedName>
</protein>
<organism evidence="2 3">
    <name type="scientific">Stecheria intestinalis</name>
    <dbReference type="NCBI Taxonomy" id="2606630"/>
    <lineage>
        <taxon>Bacteria</taxon>
        <taxon>Bacillati</taxon>
        <taxon>Bacillota</taxon>
        <taxon>Erysipelotrichia</taxon>
        <taxon>Erysipelotrichales</taxon>
        <taxon>Erysipelotrichaceae</taxon>
        <taxon>Stecheria</taxon>
    </lineage>
</organism>
<evidence type="ECO:0000313" key="2">
    <source>
        <dbReference type="EMBL" id="MSS58997.1"/>
    </source>
</evidence>
<keyword evidence="1" id="KW-0812">Transmembrane</keyword>
<evidence type="ECO:0000256" key="1">
    <source>
        <dbReference type="SAM" id="Phobius"/>
    </source>
</evidence>
<dbReference type="AlphaFoldDB" id="A0A7X2TFT8"/>
<keyword evidence="3" id="KW-1185">Reference proteome</keyword>
<keyword evidence="1" id="KW-0472">Membrane</keyword>
<reference evidence="2 3" key="1">
    <citation type="submission" date="2019-08" db="EMBL/GenBank/DDBJ databases">
        <title>In-depth cultivation of the pig gut microbiome towards novel bacterial diversity and tailored functional studies.</title>
        <authorList>
            <person name="Wylensek D."/>
            <person name="Hitch T.C.A."/>
            <person name="Clavel T."/>
        </authorList>
    </citation>
    <scope>NUCLEOTIDE SEQUENCE [LARGE SCALE GENOMIC DNA]</scope>
    <source>
        <strain evidence="2 3">Oil+RF-744-GAM-WT-6</strain>
    </source>
</reference>
<gene>
    <name evidence="2" type="ORF">FYJ51_08770</name>
</gene>
<dbReference type="EMBL" id="VUMN01000021">
    <property type="protein sequence ID" value="MSS58997.1"/>
    <property type="molecule type" value="Genomic_DNA"/>
</dbReference>
<comment type="caution">
    <text evidence="2">The sequence shown here is derived from an EMBL/GenBank/DDBJ whole genome shotgun (WGS) entry which is preliminary data.</text>
</comment>
<name>A0A7X2TFT8_9FIRM</name>
<dbReference type="RefSeq" id="WP_154505050.1">
    <property type="nucleotide sequence ID" value="NZ_VUMN01000021.1"/>
</dbReference>
<sequence length="126" mass="13210">MRISSANKLSAVVRKKTSFKVNVSSENADFDISAGDGFTLNIDKSDAANPLYVFTEASKATSKPDKASGEAKTVQTNIAGKTSSTHVVPAKQVPNTADSFSPFGTMMKLMGSLIVAVGAGMILKKH</sequence>
<keyword evidence="1" id="KW-1133">Transmembrane helix</keyword>
<proteinExistence type="predicted"/>
<evidence type="ECO:0000313" key="3">
    <source>
        <dbReference type="Proteomes" id="UP000461880"/>
    </source>
</evidence>